<feature type="domain" description="Fatty acid hydroxylase" evidence="8">
    <location>
        <begin position="92"/>
        <end position="228"/>
    </location>
</feature>
<evidence type="ECO:0000256" key="7">
    <source>
        <dbReference type="SAM" id="Phobius"/>
    </source>
</evidence>
<dbReference type="STRING" id="1249933.SAMN04489797_2738"/>
<dbReference type="GO" id="GO:0012505">
    <property type="term" value="C:endomembrane system"/>
    <property type="evidence" value="ECO:0007669"/>
    <property type="project" value="UniProtKB-SubCell"/>
</dbReference>
<evidence type="ECO:0000256" key="6">
    <source>
        <dbReference type="ARBA" id="ARBA00023136"/>
    </source>
</evidence>
<gene>
    <name evidence="9" type="ORF">SAMN04489797_2738</name>
</gene>
<dbReference type="GO" id="GO:0008610">
    <property type="term" value="P:lipid biosynthetic process"/>
    <property type="evidence" value="ECO:0007669"/>
    <property type="project" value="InterPro"/>
</dbReference>
<dbReference type="RefSeq" id="WP_092447213.1">
    <property type="nucleotide sequence ID" value="NZ_LT629774.1"/>
</dbReference>
<dbReference type="EMBL" id="LT629774">
    <property type="protein sequence ID" value="SDS91345.1"/>
    <property type="molecule type" value="Genomic_DNA"/>
</dbReference>
<feature type="transmembrane region" description="Helical" evidence="7">
    <location>
        <begin position="137"/>
        <end position="157"/>
    </location>
</feature>
<accession>A0A1H1W2R3</accession>
<evidence type="ECO:0000313" key="9">
    <source>
        <dbReference type="EMBL" id="SDS91345.1"/>
    </source>
</evidence>
<dbReference type="GO" id="GO:0005506">
    <property type="term" value="F:iron ion binding"/>
    <property type="evidence" value="ECO:0007669"/>
    <property type="project" value="InterPro"/>
</dbReference>
<keyword evidence="3 7" id="KW-1133">Transmembrane helix</keyword>
<dbReference type="PANTHER" id="PTHR21624">
    <property type="entry name" value="STEROL DESATURASE-RELATED PROTEIN"/>
    <property type="match status" value="1"/>
</dbReference>
<reference evidence="9 10" key="1">
    <citation type="submission" date="2016-10" db="EMBL/GenBank/DDBJ databases">
        <authorList>
            <person name="Varghese N."/>
            <person name="Submissions S."/>
        </authorList>
    </citation>
    <scope>NUCLEOTIDE SEQUENCE [LARGE SCALE GENOMIC DNA]</scope>
    <source>
        <strain evidence="9 10">RHA_55</strain>
    </source>
</reference>
<comment type="subcellular location">
    <subcellularLocation>
        <location evidence="1">Endomembrane system</location>
        <topology evidence="1">Multi-pass membrane protein</topology>
    </subcellularLocation>
</comment>
<keyword evidence="5" id="KW-0443">Lipid metabolism</keyword>
<keyword evidence="10" id="KW-1185">Reference proteome</keyword>
<dbReference type="Proteomes" id="UP000198963">
    <property type="component" value="Chromosome I"/>
</dbReference>
<feature type="transmembrane region" description="Helical" evidence="7">
    <location>
        <begin position="14"/>
        <end position="35"/>
    </location>
</feature>
<evidence type="ECO:0000256" key="3">
    <source>
        <dbReference type="ARBA" id="ARBA00022989"/>
    </source>
</evidence>
<organism evidence="9 10">
    <name type="scientific">Winogradskyella sediminis</name>
    <dbReference type="NCBI Taxonomy" id="1382466"/>
    <lineage>
        <taxon>Bacteria</taxon>
        <taxon>Pseudomonadati</taxon>
        <taxon>Bacteroidota</taxon>
        <taxon>Flavobacteriia</taxon>
        <taxon>Flavobacteriales</taxon>
        <taxon>Flavobacteriaceae</taxon>
        <taxon>Winogradskyella</taxon>
    </lineage>
</organism>
<dbReference type="AlphaFoldDB" id="A0A1H1W2R3"/>
<dbReference type="InterPro" id="IPR006694">
    <property type="entry name" value="Fatty_acid_hydroxylase"/>
</dbReference>
<feature type="transmembrane region" description="Helical" evidence="7">
    <location>
        <begin position="47"/>
        <end position="66"/>
    </location>
</feature>
<dbReference type="PANTHER" id="PTHR21624:SF1">
    <property type="entry name" value="ALKYLGLYCEROL MONOOXYGENASE"/>
    <property type="match status" value="1"/>
</dbReference>
<evidence type="ECO:0000256" key="5">
    <source>
        <dbReference type="ARBA" id="ARBA00023098"/>
    </source>
</evidence>
<dbReference type="InterPro" id="IPR051689">
    <property type="entry name" value="Sterol_desaturase/TMEM195"/>
</dbReference>
<sequence length="273" mass="32553">MDLINKLLGIDPNYIVIGLIVFFFSLEQIMQSLFSFKKRIYHLFQNVLFQIILVILNIFFVTFQVFSIEWLNENNIGLLYLIELPVWVKLCLSVALYDITAYWIHRGTHKIPLLWRFHRVHHSDTTMDSSTVFRFHPIELILVFGIGNIITAALFGTDVFSMALYYFILYVFFFFEHANLNYPKWLNSTLGLLFVMPDHHRVHHQQEQIYTDSNYADIFIIWDRLFGTFKMMPKEDMKYGLAEFDTDQKQSFLYLIKSPFINIKRIKSDKKTE</sequence>
<evidence type="ECO:0000313" key="10">
    <source>
        <dbReference type="Proteomes" id="UP000198963"/>
    </source>
</evidence>
<evidence type="ECO:0000256" key="1">
    <source>
        <dbReference type="ARBA" id="ARBA00004127"/>
    </source>
</evidence>
<name>A0A1H1W2R3_9FLAO</name>
<evidence type="ECO:0000259" key="8">
    <source>
        <dbReference type="Pfam" id="PF04116"/>
    </source>
</evidence>
<protein>
    <submittedName>
        <fullName evidence="9">Sterol desaturase/sphingolipid hydroxylase, fatty acid hydroxylase superfamily</fullName>
    </submittedName>
</protein>
<evidence type="ECO:0000256" key="2">
    <source>
        <dbReference type="ARBA" id="ARBA00022692"/>
    </source>
</evidence>
<dbReference type="GO" id="GO:0006643">
    <property type="term" value="P:membrane lipid metabolic process"/>
    <property type="evidence" value="ECO:0007669"/>
    <property type="project" value="TreeGrafter"/>
</dbReference>
<dbReference type="GO" id="GO:0016020">
    <property type="term" value="C:membrane"/>
    <property type="evidence" value="ECO:0007669"/>
    <property type="project" value="GOC"/>
</dbReference>
<keyword evidence="2 7" id="KW-0812">Transmembrane</keyword>
<dbReference type="Pfam" id="PF04116">
    <property type="entry name" value="FA_hydroxylase"/>
    <property type="match status" value="1"/>
</dbReference>
<evidence type="ECO:0000256" key="4">
    <source>
        <dbReference type="ARBA" id="ARBA00023002"/>
    </source>
</evidence>
<dbReference type="GO" id="GO:0050479">
    <property type="term" value="F:glyceryl-ether monooxygenase activity"/>
    <property type="evidence" value="ECO:0007669"/>
    <property type="project" value="TreeGrafter"/>
</dbReference>
<proteinExistence type="predicted"/>
<keyword evidence="4" id="KW-0560">Oxidoreductase</keyword>
<feature type="transmembrane region" description="Helical" evidence="7">
    <location>
        <begin position="86"/>
        <end position="104"/>
    </location>
</feature>
<keyword evidence="6 7" id="KW-0472">Membrane</keyword>